<name>A0ABX6W6A3_STRMQ</name>
<evidence type="ECO:0000313" key="2">
    <source>
        <dbReference type="Proteomes" id="UP000663421"/>
    </source>
</evidence>
<keyword evidence="2" id="KW-1185">Reference proteome</keyword>
<gene>
    <name evidence="1" type="ORF">I1A49_17840</name>
</gene>
<protein>
    <submittedName>
        <fullName evidence="1">Uncharacterized protein</fullName>
    </submittedName>
</protein>
<dbReference type="Proteomes" id="UP000663421">
    <property type="component" value="Chromosome"/>
</dbReference>
<organism evidence="1 2">
    <name type="scientific">Streptomyces malaysiensis</name>
    <dbReference type="NCBI Taxonomy" id="92644"/>
    <lineage>
        <taxon>Bacteria</taxon>
        <taxon>Bacillati</taxon>
        <taxon>Actinomycetota</taxon>
        <taxon>Actinomycetes</taxon>
        <taxon>Kitasatosporales</taxon>
        <taxon>Streptomycetaceae</taxon>
        <taxon>Streptomyces</taxon>
        <taxon>Streptomyces violaceusniger group</taxon>
    </lineage>
</organism>
<accession>A0ABX6W6A3</accession>
<proteinExistence type="predicted"/>
<sequence>MVAAEVAVGDVAVPPNGVADVAEVDVAAARSGRWPTWLGSKRPLSGVVAAEVAVGDVAVPPMWRCPCG</sequence>
<dbReference type="EMBL" id="CP065050">
    <property type="protein sequence ID" value="QPI56543.1"/>
    <property type="molecule type" value="Genomic_DNA"/>
</dbReference>
<evidence type="ECO:0000313" key="1">
    <source>
        <dbReference type="EMBL" id="QPI56543.1"/>
    </source>
</evidence>
<reference evidence="1 2" key="1">
    <citation type="submission" date="2020-11" db="EMBL/GenBank/DDBJ databases">
        <title>Complete genome sequence unveiled secondary metabolic potentials in Streptomyces solisilvae HNM0141.</title>
        <authorList>
            <person name="Huang X."/>
        </authorList>
    </citation>
    <scope>NUCLEOTIDE SEQUENCE [LARGE SCALE GENOMIC DNA]</scope>
    <source>
        <strain evidence="1 2">HNM0141</strain>
    </source>
</reference>